<sequence>MHCSRALREETRVSHGKALDKSVGIEATKVNRTYPNTRRLDAALFLPEEDRAEHEAEVCPYLTCRFLYRPPFF</sequence>
<dbReference type="Proteomes" id="UP000619037">
    <property type="component" value="Segment"/>
</dbReference>
<name>A0A858A3U3_9POXV</name>
<accession>A0A858A3U3</accession>
<evidence type="ECO:0000313" key="2">
    <source>
        <dbReference type="EMBL" id="QHW18037.1"/>
    </source>
</evidence>
<dbReference type="EMBL" id="MN931748">
    <property type="protein sequence ID" value="QHW17858.1"/>
    <property type="molecule type" value="Genomic_DNA"/>
</dbReference>
<dbReference type="EMBL" id="MN931749">
    <property type="protein sequence ID" value="QHW18037.1"/>
    <property type="molecule type" value="Genomic_DNA"/>
</dbReference>
<dbReference type="Proteomes" id="UP000630645">
    <property type="component" value="Segment"/>
</dbReference>
<gene>
    <name evidence="2" type="primary">MC053.2R</name>
</gene>
<proteinExistence type="predicted"/>
<evidence type="ECO:0000313" key="1">
    <source>
        <dbReference type="EMBL" id="QHW17858.1"/>
    </source>
</evidence>
<evidence type="ECO:0000313" key="3">
    <source>
        <dbReference type="Proteomes" id="UP000630645"/>
    </source>
</evidence>
<reference evidence="2" key="1">
    <citation type="submission" date="2020-01" db="EMBL/GenBank/DDBJ databases">
        <title>Global genomic diversity of Molluscum contagiosum virus.</title>
        <authorList>
            <person name="Zorec T.M."/>
            <person name="Skubic L."/>
            <person name="Hosnjak L."/>
            <person name="Trcko K."/>
            <person name="Poljak M."/>
        </authorList>
    </citation>
    <scope>NUCLEOTIDE SEQUENCE</scope>
    <source>
        <strain evidence="1">MCV1_P05S01A</strain>
        <strain evidence="2">MCV1_P05S02A</strain>
    </source>
</reference>
<protein>
    <submittedName>
        <fullName evidence="2">MC053.2R</fullName>
    </submittedName>
</protein>
<organism evidence="2 3">
    <name type="scientific">Molluscum contagiosum virus</name>
    <dbReference type="NCBI Taxonomy" id="10279"/>
    <lineage>
        <taxon>Viruses</taxon>
        <taxon>Varidnaviria</taxon>
        <taxon>Bamfordvirae</taxon>
        <taxon>Nucleocytoviricota</taxon>
        <taxon>Pokkesviricetes</taxon>
        <taxon>Chitovirales</taxon>
        <taxon>Poxviridae</taxon>
        <taxon>Chordopoxvirinae</taxon>
        <taxon>Molluscipoxvirus</taxon>
        <taxon>Molluscipoxvirus molluscum</taxon>
    </lineage>
</organism>